<name>A0A6L2PYI0_COPFO</name>
<dbReference type="GO" id="GO:0015347">
    <property type="term" value="F:sodium-independent organic anion transmembrane transporter activity"/>
    <property type="evidence" value="ECO:0007669"/>
    <property type="project" value="TreeGrafter"/>
</dbReference>
<dbReference type="InParanoid" id="A0A6L2PYI0"/>
<dbReference type="SUPFAM" id="SSF103473">
    <property type="entry name" value="MFS general substrate transporter"/>
    <property type="match status" value="2"/>
</dbReference>
<keyword evidence="5 8" id="KW-1133">Transmembrane helix</keyword>
<dbReference type="EMBL" id="BLKM01012412">
    <property type="protein sequence ID" value="GFG36332.1"/>
    <property type="molecule type" value="Genomic_DNA"/>
</dbReference>
<evidence type="ECO:0000259" key="9">
    <source>
        <dbReference type="PROSITE" id="PS51465"/>
    </source>
</evidence>
<dbReference type="InterPro" id="IPR004156">
    <property type="entry name" value="OATP"/>
</dbReference>
<evidence type="ECO:0000256" key="2">
    <source>
        <dbReference type="ARBA" id="ARBA00009657"/>
    </source>
</evidence>
<keyword evidence="4 8" id="KW-0812">Transmembrane</keyword>
<dbReference type="GO" id="GO:0016323">
    <property type="term" value="C:basolateral plasma membrane"/>
    <property type="evidence" value="ECO:0007669"/>
    <property type="project" value="TreeGrafter"/>
</dbReference>
<comment type="subcellular location">
    <subcellularLocation>
        <location evidence="1">Cell membrane</location>
        <topology evidence="1">Multi-pass membrane protein</topology>
    </subcellularLocation>
</comment>
<dbReference type="InterPro" id="IPR002350">
    <property type="entry name" value="Kazal_dom"/>
</dbReference>
<keyword evidence="7" id="KW-1015">Disulfide bond</keyword>
<gene>
    <name evidence="10" type="ORF">Cfor_05950</name>
</gene>
<evidence type="ECO:0000256" key="7">
    <source>
        <dbReference type="ARBA" id="ARBA00023157"/>
    </source>
</evidence>
<dbReference type="PROSITE" id="PS51465">
    <property type="entry name" value="KAZAL_2"/>
    <property type="match status" value="1"/>
</dbReference>
<accession>A0A6L2PYI0</accession>
<evidence type="ECO:0000256" key="3">
    <source>
        <dbReference type="ARBA" id="ARBA00022475"/>
    </source>
</evidence>
<dbReference type="GO" id="GO:0043252">
    <property type="term" value="P:sodium-independent organic anion transport"/>
    <property type="evidence" value="ECO:0007669"/>
    <property type="project" value="TreeGrafter"/>
</dbReference>
<feature type="transmembrane region" description="Helical" evidence="8">
    <location>
        <begin position="229"/>
        <end position="247"/>
    </location>
</feature>
<dbReference type="Pfam" id="PF03137">
    <property type="entry name" value="OATP"/>
    <property type="match status" value="1"/>
</dbReference>
<evidence type="ECO:0000256" key="1">
    <source>
        <dbReference type="ARBA" id="ARBA00004651"/>
    </source>
</evidence>
<evidence type="ECO:0000313" key="11">
    <source>
        <dbReference type="Proteomes" id="UP000502823"/>
    </source>
</evidence>
<proteinExistence type="inferred from homology"/>
<comment type="similarity">
    <text evidence="2">Belongs to the organo anion transporter (TC 2.A.60) family.</text>
</comment>
<dbReference type="OrthoDB" id="5062115at2759"/>
<feature type="domain" description="Kazal-like" evidence="9">
    <location>
        <begin position="135"/>
        <end position="190"/>
    </location>
</feature>
<feature type="transmembrane region" description="Helical" evidence="8">
    <location>
        <begin position="320"/>
        <end position="343"/>
    </location>
</feature>
<evidence type="ECO:0000256" key="5">
    <source>
        <dbReference type="ARBA" id="ARBA00022989"/>
    </source>
</evidence>
<dbReference type="AlphaFoldDB" id="A0A6L2PYI0"/>
<keyword evidence="6 8" id="KW-0472">Membrane</keyword>
<dbReference type="InterPro" id="IPR036058">
    <property type="entry name" value="Kazal_dom_sf"/>
</dbReference>
<dbReference type="Proteomes" id="UP000502823">
    <property type="component" value="Unassembled WGS sequence"/>
</dbReference>
<keyword evidence="3" id="KW-1003">Cell membrane</keyword>
<feature type="transmembrane region" description="Helical" evidence="8">
    <location>
        <begin position="56"/>
        <end position="80"/>
    </location>
</feature>
<organism evidence="10 11">
    <name type="scientific">Coptotermes formosanus</name>
    <name type="common">Formosan subterranean termite</name>
    <dbReference type="NCBI Taxonomy" id="36987"/>
    <lineage>
        <taxon>Eukaryota</taxon>
        <taxon>Metazoa</taxon>
        <taxon>Ecdysozoa</taxon>
        <taxon>Arthropoda</taxon>
        <taxon>Hexapoda</taxon>
        <taxon>Insecta</taxon>
        <taxon>Pterygota</taxon>
        <taxon>Neoptera</taxon>
        <taxon>Polyneoptera</taxon>
        <taxon>Dictyoptera</taxon>
        <taxon>Blattodea</taxon>
        <taxon>Blattoidea</taxon>
        <taxon>Termitoidae</taxon>
        <taxon>Rhinotermitidae</taxon>
        <taxon>Coptotermes</taxon>
    </lineage>
</organism>
<feature type="transmembrane region" description="Helical" evidence="8">
    <location>
        <begin position="21"/>
        <end position="44"/>
    </location>
</feature>
<dbReference type="SUPFAM" id="SSF100895">
    <property type="entry name" value="Kazal-type serine protease inhibitors"/>
    <property type="match status" value="1"/>
</dbReference>
<dbReference type="Pfam" id="PF07648">
    <property type="entry name" value="Kazal_2"/>
    <property type="match status" value="1"/>
</dbReference>
<sequence length="469" mass="51159">MEAFTKIRELPRAFRNLIANPTFFFLNLAGASEGLLIAGFAAFLPKLIENQFSVNASWAALLMGLVTVPAGGGGTFLGGYLVKRLSLHCAGIIKFCVIATLIGVTFTTCFFLSCPNLAFAGVTQTYGNSSTGSRFSLESSCNADCGCSRNQFDPICGLDDVMYYSPCYAGCTNEISLRDSKVYTNCACINSTGVNFTLLLTEADDSPPTTYHPGSYQATNQMCSSQCPYLWPFVVLVFLTMFFTFLSTMPALSATLRCVQDDQRSFALGIQWIKVRLIGTIPAPMLFGALIDETCILWQESCNEEDGACLVYDNQYMGRYMLALAFLGKAASLLFFFLAWWFYVPPSGFKAALQAATPTSPDVTDDVGGTSSILMNGHTNHINTISGGSHVRQLRPQRPCQPATHALSAKSKTAGSPVVLAADWLYVALNRRQRQRQDPRIVAQAERNLFVPETERIACCELCAAAWPS</sequence>
<evidence type="ECO:0000256" key="4">
    <source>
        <dbReference type="ARBA" id="ARBA00022692"/>
    </source>
</evidence>
<evidence type="ECO:0000313" key="10">
    <source>
        <dbReference type="EMBL" id="GFG36332.1"/>
    </source>
</evidence>
<reference evidence="11" key="1">
    <citation type="submission" date="2020-01" db="EMBL/GenBank/DDBJ databases">
        <title>Draft genome sequence of the Termite Coptotermes fromosanus.</title>
        <authorList>
            <person name="Itakura S."/>
            <person name="Yosikawa Y."/>
            <person name="Umezawa K."/>
        </authorList>
    </citation>
    <scope>NUCLEOTIDE SEQUENCE [LARGE SCALE GENOMIC DNA]</scope>
</reference>
<comment type="caution">
    <text evidence="10">The sequence shown here is derived from an EMBL/GenBank/DDBJ whole genome shotgun (WGS) entry which is preliminary data.</text>
</comment>
<protein>
    <recommendedName>
        <fullName evidence="9">Kazal-like domain-containing protein</fullName>
    </recommendedName>
</protein>
<evidence type="ECO:0000256" key="8">
    <source>
        <dbReference type="SAM" id="Phobius"/>
    </source>
</evidence>
<evidence type="ECO:0000256" key="6">
    <source>
        <dbReference type="ARBA" id="ARBA00023136"/>
    </source>
</evidence>
<dbReference type="InterPro" id="IPR036259">
    <property type="entry name" value="MFS_trans_sf"/>
</dbReference>
<keyword evidence="11" id="KW-1185">Reference proteome</keyword>
<dbReference type="PANTHER" id="PTHR11388">
    <property type="entry name" value="ORGANIC ANION TRANSPORTER"/>
    <property type="match status" value="1"/>
</dbReference>
<dbReference type="PANTHER" id="PTHR11388:SF100">
    <property type="entry name" value="SOLUTE CARRIER ORGANIC ANION TRANSPORTER FAMILY MEMBER 4A1"/>
    <property type="match status" value="1"/>
</dbReference>
<feature type="transmembrane region" description="Helical" evidence="8">
    <location>
        <begin position="92"/>
        <end position="113"/>
    </location>
</feature>